<dbReference type="SUPFAM" id="SSF103473">
    <property type="entry name" value="MFS general substrate transporter"/>
    <property type="match status" value="1"/>
</dbReference>
<gene>
    <name evidence="8" type="ORF">GCM10010840_23800</name>
</gene>
<keyword evidence="9" id="KW-1185">Reference proteome</keyword>
<dbReference type="PANTHER" id="PTHR23517:SF2">
    <property type="entry name" value="MULTIDRUG RESISTANCE PROTEIN MDTH"/>
    <property type="match status" value="1"/>
</dbReference>
<evidence type="ECO:0000256" key="1">
    <source>
        <dbReference type="ARBA" id="ARBA00004651"/>
    </source>
</evidence>
<evidence type="ECO:0000256" key="6">
    <source>
        <dbReference type="ARBA" id="ARBA00023136"/>
    </source>
</evidence>
<evidence type="ECO:0000256" key="7">
    <source>
        <dbReference type="SAM" id="Phobius"/>
    </source>
</evidence>
<dbReference type="InterPro" id="IPR050171">
    <property type="entry name" value="MFS_Transporters"/>
</dbReference>
<keyword evidence="4 7" id="KW-0812">Transmembrane</keyword>
<dbReference type="PANTHER" id="PTHR23517">
    <property type="entry name" value="RESISTANCE PROTEIN MDTM, PUTATIVE-RELATED-RELATED"/>
    <property type="match status" value="1"/>
</dbReference>
<name>A0ABQ2GBW9_9DEIO</name>
<reference evidence="9" key="1">
    <citation type="journal article" date="2019" name="Int. J. Syst. Evol. Microbiol.">
        <title>The Global Catalogue of Microorganisms (GCM) 10K type strain sequencing project: providing services to taxonomists for standard genome sequencing and annotation.</title>
        <authorList>
            <consortium name="The Broad Institute Genomics Platform"/>
            <consortium name="The Broad Institute Genome Sequencing Center for Infectious Disease"/>
            <person name="Wu L."/>
            <person name="Ma J."/>
        </authorList>
    </citation>
    <scope>NUCLEOTIDE SEQUENCE [LARGE SCALE GENOMIC DNA]</scope>
    <source>
        <strain evidence="9">JCM 15442</strain>
    </source>
</reference>
<accession>A0ABQ2GBW9</accession>
<dbReference type="InterPro" id="IPR011701">
    <property type="entry name" value="MFS"/>
</dbReference>
<feature type="transmembrane region" description="Helical" evidence="7">
    <location>
        <begin position="110"/>
        <end position="128"/>
    </location>
</feature>
<keyword evidence="6 7" id="KW-0472">Membrane</keyword>
<organism evidence="8 9">
    <name type="scientific">Deinococcus aerolatus</name>
    <dbReference type="NCBI Taxonomy" id="522487"/>
    <lineage>
        <taxon>Bacteria</taxon>
        <taxon>Thermotogati</taxon>
        <taxon>Deinococcota</taxon>
        <taxon>Deinococci</taxon>
        <taxon>Deinococcales</taxon>
        <taxon>Deinococcaceae</taxon>
        <taxon>Deinococcus</taxon>
    </lineage>
</organism>
<feature type="transmembrane region" description="Helical" evidence="7">
    <location>
        <begin position="42"/>
        <end position="61"/>
    </location>
</feature>
<evidence type="ECO:0000256" key="3">
    <source>
        <dbReference type="ARBA" id="ARBA00022475"/>
    </source>
</evidence>
<dbReference type="InterPro" id="IPR036259">
    <property type="entry name" value="MFS_trans_sf"/>
</dbReference>
<keyword evidence="5 7" id="KW-1133">Transmembrane helix</keyword>
<evidence type="ECO:0000313" key="8">
    <source>
        <dbReference type="EMBL" id="GGL85117.1"/>
    </source>
</evidence>
<proteinExistence type="predicted"/>
<dbReference type="Gene3D" id="1.20.1250.20">
    <property type="entry name" value="MFS general substrate transporter like domains"/>
    <property type="match status" value="1"/>
</dbReference>
<feature type="transmembrane region" description="Helical" evidence="7">
    <location>
        <begin position="81"/>
        <end position="104"/>
    </location>
</feature>
<comment type="caution">
    <text evidence="8">The sequence shown here is derived from an EMBL/GenBank/DDBJ whole genome shotgun (WGS) entry which is preliminary data.</text>
</comment>
<evidence type="ECO:0000256" key="2">
    <source>
        <dbReference type="ARBA" id="ARBA00022448"/>
    </source>
</evidence>
<dbReference type="Pfam" id="PF07690">
    <property type="entry name" value="MFS_1"/>
    <property type="match status" value="1"/>
</dbReference>
<dbReference type="Proteomes" id="UP000639973">
    <property type="component" value="Unassembled WGS sequence"/>
</dbReference>
<comment type="subcellular location">
    <subcellularLocation>
        <location evidence="1">Cell membrane</location>
        <topology evidence="1">Multi-pass membrane protein</topology>
    </subcellularLocation>
</comment>
<sequence length="146" mass="15074">MSINGVMIILLGLPPGHSISTPGHPRWQALLGADFLIHAAAQTFAVHVLAVAVWTLGEILAYSISKTIISELAASGQRGTYIGIVGSMSGLATLIAPLLGGVLLARLGAAPMWLVVAGLGFAAAIVFLKLEGRVTQRRAEILALGD</sequence>
<evidence type="ECO:0000313" key="9">
    <source>
        <dbReference type="Proteomes" id="UP000639973"/>
    </source>
</evidence>
<dbReference type="EMBL" id="BMOL01000011">
    <property type="protein sequence ID" value="GGL85117.1"/>
    <property type="molecule type" value="Genomic_DNA"/>
</dbReference>
<evidence type="ECO:0000256" key="4">
    <source>
        <dbReference type="ARBA" id="ARBA00022692"/>
    </source>
</evidence>
<keyword evidence="3" id="KW-1003">Cell membrane</keyword>
<evidence type="ECO:0008006" key="10">
    <source>
        <dbReference type="Google" id="ProtNLM"/>
    </source>
</evidence>
<keyword evidence="2" id="KW-0813">Transport</keyword>
<protein>
    <recommendedName>
        <fullName evidence="10">Major facilitator superfamily (MFS) profile domain-containing protein</fullName>
    </recommendedName>
</protein>
<evidence type="ECO:0000256" key="5">
    <source>
        <dbReference type="ARBA" id="ARBA00022989"/>
    </source>
</evidence>